<keyword evidence="6" id="KW-1185">Reference proteome</keyword>
<dbReference type="FunFam" id="3.15.10.30:FF:000001">
    <property type="entry name" value="Takeout-like protein 1"/>
    <property type="match status" value="1"/>
</dbReference>
<keyword evidence="2" id="KW-0090">Biological rhythms</keyword>
<dbReference type="EMBL" id="JADBJN010000002">
    <property type="protein sequence ID" value="KAG5676048.1"/>
    <property type="molecule type" value="Genomic_DNA"/>
</dbReference>
<dbReference type="Pfam" id="PF06585">
    <property type="entry name" value="JHBP"/>
    <property type="match status" value="1"/>
</dbReference>
<dbReference type="AlphaFoldDB" id="A0A9J6C2E3"/>
<feature type="chain" id="PRO_5039920790" evidence="4">
    <location>
        <begin position="17"/>
        <end position="245"/>
    </location>
</feature>
<name>A0A9J6C2E3_POLVA</name>
<sequence>MFRILLIMMIACTVQSAKFPTDLEKCKYDDEKCYINVANTIMKRGSKGYAELGLPVFEPLFVNKIGIDQGGDGPVVLKLHMKDVNIHGFSGVKFKAIKGLGKNIDKAKIDLKYTQPIFQMIGKYTTEGKVLVLPVQGDGNCNITLVNNDCHVKLLTKKIEKNGKSYMQIDKIKFNFDTTDAKIVFENLFNGNKELSDTFNLFINDNWRDILKEIKPAMSESIAAVYKQIINNIFGNIPYDELFTE</sequence>
<organism evidence="5 6">
    <name type="scientific">Polypedilum vanderplanki</name>
    <name type="common">Sleeping chironomid midge</name>
    <dbReference type="NCBI Taxonomy" id="319348"/>
    <lineage>
        <taxon>Eukaryota</taxon>
        <taxon>Metazoa</taxon>
        <taxon>Ecdysozoa</taxon>
        <taxon>Arthropoda</taxon>
        <taxon>Hexapoda</taxon>
        <taxon>Insecta</taxon>
        <taxon>Pterygota</taxon>
        <taxon>Neoptera</taxon>
        <taxon>Endopterygota</taxon>
        <taxon>Diptera</taxon>
        <taxon>Nematocera</taxon>
        <taxon>Chironomoidea</taxon>
        <taxon>Chironomidae</taxon>
        <taxon>Chironominae</taxon>
        <taxon>Polypedilum</taxon>
        <taxon>Polypedilum</taxon>
    </lineage>
</organism>
<evidence type="ECO:0000256" key="1">
    <source>
        <dbReference type="ARBA" id="ARBA00022729"/>
    </source>
</evidence>
<comment type="similarity">
    <text evidence="3">Belongs to the TO family.</text>
</comment>
<dbReference type="SMART" id="SM00700">
    <property type="entry name" value="JHBP"/>
    <property type="match status" value="1"/>
</dbReference>
<proteinExistence type="inferred from homology"/>
<dbReference type="Gene3D" id="3.15.10.30">
    <property type="entry name" value="Haemolymph juvenile hormone binding protein"/>
    <property type="match status" value="1"/>
</dbReference>
<dbReference type="OrthoDB" id="8186595at2759"/>
<comment type="caution">
    <text evidence="5">The sequence shown here is derived from an EMBL/GenBank/DDBJ whole genome shotgun (WGS) entry which is preliminary data.</text>
</comment>
<dbReference type="GO" id="GO:0007623">
    <property type="term" value="P:circadian rhythm"/>
    <property type="evidence" value="ECO:0007669"/>
    <property type="project" value="UniProtKB-ARBA"/>
</dbReference>
<accession>A0A9J6C2E3</accession>
<evidence type="ECO:0000313" key="5">
    <source>
        <dbReference type="EMBL" id="KAG5676048.1"/>
    </source>
</evidence>
<dbReference type="Proteomes" id="UP001107558">
    <property type="component" value="Chromosome 2"/>
</dbReference>
<dbReference type="InterPro" id="IPR010562">
    <property type="entry name" value="Haemolymph_juvenile_hormone-bd"/>
</dbReference>
<gene>
    <name evidence="5" type="ORF">PVAND_005902</name>
</gene>
<dbReference type="PANTHER" id="PTHR11008:SF41">
    <property type="entry name" value="RE70318P"/>
    <property type="match status" value="1"/>
</dbReference>
<feature type="signal peptide" evidence="4">
    <location>
        <begin position="1"/>
        <end position="16"/>
    </location>
</feature>
<dbReference type="InterPro" id="IPR038606">
    <property type="entry name" value="To_sf"/>
</dbReference>
<reference evidence="5" key="1">
    <citation type="submission" date="2021-03" db="EMBL/GenBank/DDBJ databases">
        <title>Chromosome level genome of the anhydrobiotic midge Polypedilum vanderplanki.</title>
        <authorList>
            <person name="Yoshida Y."/>
            <person name="Kikawada T."/>
            <person name="Gusev O."/>
        </authorList>
    </citation>
    <scope>NUCLEOTIDE SEQUENCE</scope>
    <source>
        <strain evidence="5">NIAS01</strain>
        <tissue evidence="5">Whole body or cell culture</tissue>
    </source>
</reference>
<keyword evidence="1 4" id="KW-0732">Signal</keyword>
<protein>
    <submittedName>
        <fullName evidence="5">Uncharacterized protein</fullName>
    </submittedName>
</protein>
<evidence type="ECO:0000256" key="4">
    <source>
        <dbReference type="SAM" id="SignalP"/>
    </source>
</evidence>
<evidence type="ECO:0000256" key="2">
    <source>
        <dbReference type="ARBA" id="ARBA00023108"/>
    </source>
</evidence>
<dbReference type="GO" id="GO:0005615">
    <property type="term" value="C:extracellular space"/>
    <property type="evidence" value="ECO:0007669"/>
    <property type="project" value="TreeGrafter"/>
</dbReference>
<evidence type="ECO:0000256" key="3">
    <source>
        <dbReference type="ARBA" id="ARBA00060902"/>
    </source>
</evidence>
<dbReference type="PANTHER" id="PTHR11008">
    <property type="entry name" value="PROTEIN TAKEOUT-LIKE PROTEIN"/>
    <property type="match status" value="1"/>
</dbReference>
<evidence type="ECO:0000313" key="6">
    <source>
        <dbReference type="Proteomes" id="UP001107558"/>
    </source>
</evidence>